<sequence length="344" mass="37840">MKNYSSASEITVGVVGYGGAFNMGRQHLQQMQAAGMTPIAVAEVDTSRLAVASQDFPGIETYSTLDAMLENSAVDLIVLITPHNTHAPLALKCLNAGRHVICEKPIAISTAEVDAMIEAAQNSGAMLSAYHNRHWDGRILQAVELIKNQNLIGDVVRIECHMGNYGKPGDWWRTSRSISGGILYDWGVHLLEYALQLIEAPLSEVSGVAHENFWGPQTAWKEDANEDEGFVLVRFEGGQWLTLSISSIDSKGKEGWLEITGTQGTLVLDGDDSKLYQHQNGKFAVTRWPNPQDEGQHYYNNVRDHLVDGAPLVISAEWARRPIHILDLARQSAQSGRALPTIYP</sequence>
<protein>
    <submittedName>
        <fullName evidence="3">Putative dehydrogenase</fullName>
    </submittedName>
</protein>
<gene>
    <name evidence="3" type="ORF">B1R32_11053</name>
</gene>
<dbReference type="InterPro" id="IPR055170">
    <property type="entry name" value="GFO_IDH_MocA-like_dom"/>
</dbReference>
<dbReference type="InParanoid" id="A0A2S8SS15"/>
<dbReference type="PANTHER" id="PTHR43708">
    <property type="entry name" value="CONSERVED EXPRESSED OXIDOREDUCTASE (EUROFUNG)"/>
    <property type="match status" value="1"/>
</dbReference>
<reference evidence="3 4" key="1">
    <citation type="journal article" date="2018" name="Syst. Appl. Microbiol.">
        <title>Abditibacterium utsteinense sp. nov., the first cultivated member of candidate phylum FBP, isolated from ice-free Antarctic soil samples.</title>
        <authorList>
            <person name="Tahon G."/>
            <person name="Tytgat B."/>
            <person name="Lebbe L."/>
            <person name="Carlier A."/>
            <person name="Willems A."/>
        </authorList>
    </citation>
    <scope>NUCLEOTIDE SEQUENCE [LARGE SCALE GENOMIC DNA]</scope>
    <source>
        <strain evidence="3 4">LMG 29911</strain>
    </source>
</reference>
<dbReference type="PANTHER" id="PTHR43708:SF8">
    <property type="entry name" value="OXIDOREDUCTASE"/>
    <property type="match status" value="1"/>
</dbReference>
<evidence type="ECO:0000259" key="1">
    <source>
        <dbReference type="Pfam" id="PF01408"/>
    </source>
</evidence>
<dbReference type="Proteomes" id="UP000237684">
    <property type="component" value="Unassembled WGS sequence"/>
</dbReference>
<name>A0A2S8SS15_9BACT</name>
<evidence type="ECO:0000313" key="3">
    <source>
        <dbReference type="EMBL" id="PQV63590.1"/>
    </source>
</evidence>
<dbReference type="GO" id="GO:0000166">
    <property type="term" value="F:nucleotide binding"/>
    <property type="evidence" value="ECO:0007669"/>
    <property type="project" value="InterPro"/>
</dbReference>
<evidence type="ECO:0000313" key="4">
    <source>
        <dbReference type="Proteomes" id="UP000237684"/>
    </source>
</evidence>
<comment type="caution">
    <text evidence="3">The sequence shown here is derived from an EMBL/GenBank/DDBJ whole genome shotgun (WGS) entry which is preliminary data.</text>
</comment>
<accession>A0A2S8SS15</accession>
<dbReference type="SUPFAM" id="SSF51735">
    <property type="entry name" value="NAD(P)-binding Rossmann-fold domains"/>
    <property type="match status" value="1"/>
</dbReference>
<keyword evidence="4" id="KW-1185">Reference proteome</keyword>
<dbReference type="Gene3D" id="3.30.360.10">
    <property type="entry name" value="Dihydrodipicolinate Reductase, domain 2"/>
    <property type="match status" value="1"/>
</dbReference>
<dbReference type="EMBL" id="NIGF01000010">
    <property type="protein sequence ID" value="PQV63590.1"/>
    <property type="molecule type" value="Genomic_DNA"/>
</dbReference>
<dbReference type="Pfam" id="PF22725">
    <property type="entry name" value="GFO_IDH_MocA_C3"/>
    <property type="match status" value="1"/>
</dbReference>
<dbReference type="InterPro" id="IPR000683">
    <property type="entry name" value="Gfo/Idh/MocA-like_OxRdtase_N"/>
</dbReference>
<dbReference type="SUPFAM" id="SSF55347">
    <property type="entry name" value="Glyceraldehyde-3-phosphate dehydrogenase-like, C-terminal domain"/>
    <property type="match status" value="1"/>
</dbReference>
<proteinExistence type="predicted"/>
<dbReference type="InterPro" id="IPR036291">
    <property type="entry name" value="NAD(P)-bd_dom_sf"/>
</dbReference>
<feature type="domain" description="Gfo/Idh/MocA-like oxidoreductase N-terminal" evidence="1">
    <location>
        <begin position="10"/>
        <end position="131"/>
    </location>
</feature>
<dbReference type="InterPro" id="IPR051317">
    <property type="entry name" value="Gfo/Idh/MocA_oxidoreduct"/>
</dbReference>
<evidence type="ECO:0000259" key="2">
    <source>
        <dbReference type="Pfam" id="PF22725"/>
    </source>
</evidence>
<organism evidence="3 4">
    <name type="scientific">Abditibacterium utsteinense</name>
    <dbReference type="NCBI Taxonomy" id="1960156"/>
    <lineage>
        <taxon>Bacteria</taxon>
        <taxon>Pseudomonadati</taxon>
        <taxon>Abditibacteriota</taxon>
        <taxon>Abditibacteriia</taxon>
        <taxon>Abditibacteriales</taxon>
        <taxon>Abditibacteriaceae</taxon>
        <taxon>Abditibacterium</taxon>
    </lineage>
</organism>
<dbReference type="AlphaFoldDB" id="A0A2S8SS15"/>
<dbReference type="Pfam" id="PF01408">
    <property type="entry name" value="GFO_IDH_MocA"/>
    <property type="match status" value="1"/>
</dbReference>
<dbReference type="RefSeq" id="WP_202973502.1">
    <property type="nucleotide sequence ID" value="NZ_NIGF01000010.1"/>
</dbReference>
<dbReference type="Gene3D" id="3.40.50.720">
    <property type="entry name" value="NAD(P)-binding Rossmann-like Domain"/>
    <property type="match status" value="1"/>
</dbReference>
<feature type="domain" description="GFO/IDH/MocA-like oxidoreductase" evidence="2">
    <location>
        <begin position="141"/>
        <end position="266"/>
    </location>
</feature>